<dbReference type="InterPro" id="IPR015797">
    <property type="entry name" value="NUDIX_hydrolase-like_dom_sf"/>
</dbReference>
<evidence type="ECO:0000256" key="3">
    <source>
        <dbReference type="ARBA" id="ARBA00022741"/>
    </source>
</evidence>
<dbReference type="InterPro" id="IPR000086">
    <property type="entry name" value="NUDIX_hydrolase_dom"/>
</dbReference>
<evidence type="ECO:0000259" key="7">
    <source>
        <dbReference type="PROSITE" id="PS51462"/>
    </source>
</evidence>
<dbReference type="InterPro" id="IPR020476">
    <property type="entry name" value="Nudix_hydrolase"/>
</dbReference>
<evidence type="ECO:0000313" key="9">
    <source>
        <dbReference type="Proteomes" id="UP000238322"/>
    </source>
</evidence>
<dbReference type="OrthoDB" id="9816289at2"/>
<evidence type="ECO:0000256" key="4">
    <source>
        <dbReference type="ARBA" id="ARBA00022801"/>
    </source>
</evidence>
<dbReference type="Proteomes" id="UP000238322">
    <property type="component" value="Unassembled WGS sequence"/>
</dbReference>
<dbReference type="CDD" id="cd03428">
    <property type="entry name" value="NUDIX_Ap4A_Nudt2"/>
    <property type="match status" value="1"/>
</dbReference>
<sequence length="149" mass="16893">MSDTSLPQTRACGFLIVKGNPIESFLLMKHPKRWDLPKGHVDDGETDMECALRELEEETGITADDITVDPAFRYQLQYEVHYKRKFGGSDALKTVVYFLARLERDVKLNLTEHGDAKWFPWKPPHDIQEQTINPLLAAVAQHVAASSAD</sequence>
<dbReference type="SUPFAM" id="SSF55811">
    <property type="entry name" value="Nudix"/>
    <property type="match status" value="1"/>
</dbReference>
<dbReference type="GO" id="GO:0000166">
    <property type="term" value="F:nucleotide binding"/>
    <property type="evidence" value="ECO:0007669"/>
    <property type="project" value="UniProtKB-KW"/>
</dbReference>
<dbReference type="EMBL" id="PUHY01000010">
    <property type="protein sequence ID" value="PQO34588.1"/>
    <property type="molecule type" value="Genomic_DNA"/>
</dbReference>
<dbReference type="InterPro" id="IPR020084">
    <property type="entry name" value="NUDIX_hydrolase_CS"/>
</dbReference>
<dbReference type="AlphaFoldDB" id="A0A2S8FQY2"/>
<evidence type="ECO:0000256" key="5">
    <source>
        <dbReference type="ARBA" id="ARBA00032644"/>
    </source>
</evidence>
<dbReference type="Pfam" id="PF00293">
    <property type="entry name" value="NUDIX"/>
    <property type="match status" value="1"/>
</dbReference>
<evidence type="ECO:0000256" key="1">
    <source>
        <dbReference type="ARBA" id="ARBA00005582"/>
    </source>
</evidence>
<evidence type="ECO:0000256" key="2">
    <source>
        <dbReference type="ARBA" id="ARBA00018911"/>
    </source>
</evidence>
<name>A0A2S8FQY2_9BACT</name>
<organism evidence="8 9">
    <name type="scientific">Blastopirellula marina</name>
    <dbReference type="NCBI Taxonomy" id="124"/>
    <lineage>
        <taxon>Bacteria</taxon>
        <taxon>Pseudomonadati</taxon>
        <taxon>Planctomycetota</taxon>
        <taxon>Planctomycetia</taxon>
        <taxon>Pirellulales</taxon>
        <taxon>Pirellulaceae</taxon>
        <taxon>Blastopirellula</taxon>
    </lineage>
</organism>
<dbReference type="PRINTS" id="PR00502">
    <property type="entry name" value="NUDIXFAMILY"/>
</dbReference>
<accession>A0A2S8FQY2</accession>
<evidence type="ECO:0000256" key="6">
    <source>
        <dbReference type="RuleBase" id="RU003476"/>
    </source>
</evidence>
<gene>
    <name evidence="8" type="ORF">C5Y83_13835</name>
</gene>
<dbReference type="GO" id="GO:0006754">
    <property type="term" value="P:ATP biosynthetic process"/>
    <property type="evidence" value="ECO:0007669"/>
    <property type="project" value="TreeGrafter"/>
</dbReference>
<keyword evidence="3" id="KW-0547">Nucleotide-binding</keyword>
<dbReference type="PROSITE" id="PS51462">
    <property type="entry name" value="NUDIX"/>
    <property type="match status" value="1"/>
</dbReference>
<keyword evidence="4 6" id="KW-0378">Hydrolase</keyword>
<dbReference type="GO" id="GO:0006167">
    <property type="term" value="P:AMP biosynthetic process"/>
    <property type="evidence" value="ECO:0007669"/>
    <property type="project" value="TreeGrafter"/>
</dbReference>
<dbReference type="PROSITE" id="PS00893">
    <property type="entry name" value="NUDIX_BOX"/>
    <property type="match status" value="1"/>
</dbReference>
<protein>
    <recommendedName>
        <fullName evidence="2">Bis(5'-nucleosyl)-tetraphosphatase [asymmetrical]</fullName>
    </recommendedName>
    <alternativeName>
        <fullName evidence="5">Diadenosine 5',5'''-P1,P4-tetraphosphate asymmetrical hydrolase</fullName>
    </alternativeName>
</protein>
<comment type="similarity">
    <text evidence="1 6">Belongs to the Nudix hydrolase family.</text>
</comment>
<dbReference type="PANTHER" id="PTHR21340:SF0">
    <property type="entry name" value="BIS(5'-NUCLEOSYL)-TETRAPHOSPHATASE [ASYMMETRICAL]"/>
    <property type="match status" value="1"/>
</dbReference>
<dbReference type="PANTHER" id="PTHR21340">
    <property type="entry name" value="DIADENOSINE 5,5-P1,P4-TETRAPHOSPHATE PYROPHOSPHOHYDROLASE MUTT"/>
    <property type="match status" value="1"/>
</dbReference>
<reference evidence="8 9" key="1">
    <citation type="submission" date="2018-02" db="EMBL/GenBank/DDBJ databases">
        <title>Comparative genomes isolates from brazilian mangrove.</title>
        <authorList>
            <person name="Araujo J.E."/>
            <person name="Taketani R.G."/>
            <person name="Silva M.C.P."/>
            <person name="Loureco M.V."/>
            <person name="Andreote F.D."/>
        </authorList>
    </citation>
    <scope>NUCLEOTIDE SEQUENCE [LARGE SCALE GENOMIC DNA]</scope>
    <source>
        <strain evidence="8 9">Hex-1 MGV</strain>
    </source>
</reference>
<dbReference type="Gene3D" id="3.90.79.10">
    <property type="entry name" value="Nucleoside Triphosphate Pyrophosphohydrolase"/>
    <property type="match status" value="1"/>
</dbReference>
<dbReference type="InterPro" id="IPR051325">
    <property type="entry name" value="Nudix_hydrolase_domain"/>
</dbReference>
<dbReference type="InterPro" id="IPR003565">
    <property type="entry name" value="Tetra_PHTase"/>
</dbReference>
<comment type="caution">
    <text evidence="8">The sequence shown here is derived from an EMBL/GenBank/DDBJ whole genome shotgun (WGS) entry which is preliminary data.</text>
</comment>
<dbReference type="RefSeq" id="WP_105330319.1">
    <property type="nucleotide sequence ID" value="NZ_PUHY01000010.1"/>
</dbReference>
<feature type="domain" description="Nudix hydrolase" evidence="7">
    <location>
        <begin position="7"/>
        <end position="141"/>
    </location>
</feature>
<dbReference type="GO" id="GO:0004081">
    <property type="term" value="F:bis(5'-nucleosyl)-tetraphosphatase (asymmetrical) activity"/>
    <property type="evidence" value="ECO:0007669"/>
    <property type="project" value="TreeGrafter"/>
</dbReference>
<evidence type="ECO:0000313" key="8">
    <source>
        <dbReference type="EMBL" id="PQO34588.1"/>
    </source>
</evidence>
<proteinExistence type="inferred from homology"/>